<dbReference type="KEGG" id="bbig:BBBOND_0102420"/>
<proteinExistence type="predicted"/>
<evidence type="ECO:0000313" key="3">
    <source>
        <dbReference type="Proteomes" id="UP000033188"/>
    </source>
</evidence>
<feature type="transmembrane region" description="Helical" evidence="1">
    <location>
        <begin position="90"/>
        <end position="119"/>
    </location>
</feature>
<protein>
    <submittedName>
        <fullName evidence="2">Uncharacterized protein</fullName>
    </submittedName>
</protein>
<keyword evidence="3" id="KW-1185">Reference proteome</keyword>
<dbReference type="VEuPathDB" id="PiroplasmaDB:BBBOND_0102420"/>
<dbReference type="OMA" id="TISPGIM"/>
<dbReference type="RefSeq" id="XP_012766099.1">
    <property type="nucleotide sequence ID" value="XM_012910645.1"/>
</dbReference>
<keyword evidence="1" id="KW-0812">Transmembrane</keyword>
<dbReference type="Proteomes" id="UP000033188">
    <property type="component" value="Chromosome 1"/>
</dbReference>
<evidence type="ECO:0000256" key="1">
    <source>
        <dbReference type="SAM" id="Phobius"/>
    </source>
</evidence>
<keyword evidence="1" id="KW-0472">Membrane</keyword>
<dbReference type="OrthoDB" id="360160at2759"/>
<reference evidence="3" key="1">
    <citation type="journal article" date="2014" name="Nucleic Acids Res.">
        <title>The evolutionary dynamics of variant antigen genes in Babesia reveal a history of genomic innovation underlying host-parasite interaction.</title>
        <authorList>
            <person name="Jackson A.P."/>
            <person name="Otto T.D."/>
            <person name="Darby A."/>
            <person name="Ramaprasad A."/>
            <person name="Xia D."/>
            <person name="Echaide I.E."/>
            <person name="Farber M."/>
            <person name="Gahlot S."/>
            <person name="Gamble J."/>
            <person name="Gupta D."/>
            <person name="Gupta Y."/>
            <person name="Jackson L."/>
            <person name="Malandrin L."/>
            <person name="Malas T.B."/>
            <person name="Moussa E."/>
            <person name="Nair M."/>
            <person name="Reid A.J."/>
            <person name="Sanders M."/>
            <person name="Sharma J."/>
            <person name="Tracey A."/>
            <person name="Quail M.A."/>
            <person name="Weir W."/>
            <person name="Wastling J.M."/>
            <person name="Hall N."/>
            <person name="Willadsen P."/>
            <person name="Lingelbach K."/>
            <person name="Shiels B."/>
            <person name="Tait A."/>
            <person name="Berriman M."/>
            <person name="Allred D.R."/>
            <person name="Pain A."/>
        </authorList>
    </citation>
    <scope>NUCLEOTIDE SEQUENCE [LARGE SCALE GENOMIC DNA]</scope>
    <source>
        <strain evidence="3">Bond</strain>
    </source>
</reference>
<name>A0A061CZS4_BABBI</name>
<evidence type="ECO:0000313" key="2">
    <source>
        <dbReference type="EMBL" id="CDR93913.1"/>
    </source>
</evidence>
<dbReference type="GeneID" id="24562454"/>
<keyword evidence="1" id="KW-1133">Transmembrane helix</keyword>
<dbReference type="EMBL" id="LK391707">
    <property type="protein sequence ID" value="CDR93913.1"/>
    <property type="molecule type" value="Genomic_DNA"/>
</dbReference>
<dbReference type="AlphaFoldDB" id="A0A061CZS4"/>
<sequence length="433" mass="48209">MRSVQRELSSPSQCSYDYESEFGLDKVIRSGSTSGGSISQRSTIDNGVGDVYEDLFLLQEIAFDSPEIENRLLGVITHVKHCNSYSFPGWFFQFFVASFHYLLIAGFVLLIGVIAGIFMSSPTGIIGSFVWHSSTKAASASQSKLFVYHNPGTQSLSVEGTLYLSHHFMNPAPFTATLSSLLSVLYLPQDFPLIEQVDYCRNETEWTKKGNAGAKWLKFPNSRIFQESSVAQSPRTFTGQPVSDVNGTPPAEGEAVGAVDEGNLITVHSVKQVWRGYWGSDIQVAESSMFDLFTSYLMLGNRLHMVANVHWGLNEVRYMISVKQMITRNAENSELYDALLTDCRRGAVLLQIASANQRFETMFFSSDKPPHKFIPVSVGCQMPVPGTAGHDLRAAWRDQHDDFATHYNILFNMDAVADAWYPLRPLRTSANTA</sequence>
<organism evidence="2 3">
    <name type="scientific">Babesia bigemina</name>
    <dbReference type="NCBI Taxonomy" id="5866"/>
    <lineage>
        <taxon>Eukaryota</taxon>
        <taxon>Sar</taxon>
        <taxon>Alveolata</taxon>
        <taxon>Apicomplexa</taxon>
        <taxon>Aconoidasida</taxon>
        <taxon>Piroplasmida</taxon>
        <taxon>Babesiidae</taxon>
        <taxon>Babesia</taxon>
    </lineage>
</organism>
<gene>
    <name evidence="2" type="ORF">BBBOND_0102420</name>
</gene>
<accession>A0A061CZS4</accession>